<gene>
    <name evidence="2" type="ORF">AC2117_02602</name>
</gene>
<dbReference type="Proteomes" id="UP000294355">
    <property type="component" value="Chromosome"/>
</dbReference>
<dbReference type="OrthoDB" id="6710473at2"/>
<proteinExistence type="predicted"/>
<accession>A0A446ZLT0</accession>
<protein>
    <recommendedName>
        <fullName evidence="1">DUF2726 domain-containing protein</fullName>
    </recommendedName>
</protein>
<feature type="domain" description="DUF2726" evidence="1">
    <location>
        <begin position="40"/>
        <end position="136"/>
    </location>
</feature>
<name>A0A446ZLT0_ACICA</name>
<sequence length="197" mass="22019">MSMLIGMFLLVIIILAVLSILKKGESKGGNGKRNPIKGKRIITMNEQPTFMKLKEALPEHIILAQVAFSAFMTAQGYATRNLFNRKVADFVVLDKSFNIVAIVELDDSSHKGKEKFDAERDALIREAGFKVIRYKRTPELAQIHADFKISSVSLLQVSIESNSSETKTKFVADAITIERDDPTVQPLSHIDEIKLKS</sequence>
<reference evidence="2 3" key="1">
    <citation type="submission" date="2018-08" db="EMBL/GenBank/DDBJ databases">
        <authorList>
            <person name="Gonzaga-Molto A."/>
        </authorList>
    </citation>
    <scope>NUCLEOTIDE SEQUENCE [LARGE SCALE GENOMIC DNA]</scope>
    <source>
        <strain evidence="2">Acinetobacter calcoaceticus str. 2117</strain>
    </source>
</reference>
<evidence type="ECO:0000259" key="1">
    <source>
        <dbReference type="Pfam" id="PF10881"/>
    </source>
</evidence>
<organism evidence="2 3">
    <name type="scientific">Acinetobacter calcoaceticus</name>
    <dbReference type="NCBI Taxonomy" id="471"/>
    <lineage>
        <taxon>Bacteria</taxon>
        <taxon>Pseudomonadati</taxon>
        <taxon>Pseudomonadota</taxon>
        <taxon>Gammaproteobacteria</taxon>
        <taxon>Moraxellales</taxon>
        <taxon>Moraxellaceae</taxon>
        <taxon>Acinetobacter</taxon>
        <taxon>Acinetobacter calcoaceticus/baumannii complex</taxon>
    </lineage>
</organism>
<dbReference type="AlphaFoldDB" id="A0A446ZLT0"/>
<dbReference type="EMBL" id="LS999521">
    <property type="protein sequence ID" value="VAX45405.1"/>
    <property type="molecule type" value="Genomic_DNA"/>
</dbReference>
<dbReference type="RefSeq" id="WP_133974657.1">
    <property type="nucleotide sequence ID" value="NZ_LS999521.1"/>
</dbReference>
<dbReference type="InterPro" id="IPR024402">
    <property type="entry name" value="DUF2726"/>
</dbReference>
<evidence type="ECO:0000313" key="3">
    <source>
        <dbReference type="Proteomes" id="UP000294355"/>
    </source>
</evidence>
<evidence type="ECO:0000313" key="2">
    <source>
        <dbReference type="EMBL" id="VAX45405.1"/>
    </source>
</evidence>
<dbReference type="Pfam" id="PF10881">
    <property type="entry name" value="DUF2726"/>
    <property type="match status" value="1"/>
</dbReference>